<gene>
    <name evidence="2" type="ORF">UR93_C0035G0004</name>
</gene>
<dbReference type="AlphaFoldDB" id="A0A0G0D308"/>
<dbReference type="STRING" id="1618333.UR93_C0035G0004"/>
<name>A0A0G0D308_9BACT</name>
<dbReference type="Proteomes" id="UP000034316">
    <property type="component" value="Unassembled WGS sequence"/>
</dbReference>
<comment type="caution">
    <text evidence="2">The sequence shown here is derived from an EMBL/GenBank/DDBJ whole genome shotgun (WGS) entry which is preliminary data.</text>
</comment>
<feature type="compositionally biased region" description="Low complexity" evidence="1">
    <location>
        <begin position="11"/>
        <end position="20"/>
    </location>
</feature>
<evidence type="ECO:0000313" key="2">
    <source>
        <dbReference type="EMBL" id="KKP87708.1"/>
    </source>
</evidence>
<feature type="compositionally biased region" description="Polar residues" evidence="1">
    <location>
        <begin position="21"/>
        <end position="51"/>
    </location>
</feature>
<accession>A0A0G0D308</accession>
<evidence type="ECO:0000313" key="3">
    <source>
        <dbReference type="Proteomes" id="UP000034316"/>
    </source>
</evidence>
<feature type="region of interest" description="Disordered" evidence="1">
    <location>
        <begin position="1"/>
        <end position="76"/>
    </location>
</feature>
<reference evidence="2 3" key="1">
    <citation type="journal article" date="2015" name="Nature">
        <title>rRNA introns, odd ribosomes, and small enigmatic genomes across a large radiation of phyla.</title>
        <authorList>
            <person name="Brown C.T."/>
            <person name="Hug L.A."/>
            <person name="Thomas B.C."/>
            <person name="Sharon I."/>
            <person name="Castelle C.J."/>
            <person name="Singh A."/>
            <person name="Wilkins M.J."/>
            <person name="Williams K.H."/>
            <person name="Banfield J.F."/>
        </authorList>
    </citation>
    <scope>NUCLEOTIDE SEQUENCE [LARGE SCALE GENOMIC DNA]</scope>
</reference>
<dbReference type="EMBL" id="LBRB01000035">
    <property type="protein sequence ID" value="KKP87708.1"/>
    <property type="molecule type" value="Genomic_DNA"/>
</dbReference>
<proteinExistence type="predicted"/>
<protein>
    <submittedName>
        <fullName evidence="2">Uncharacterized protein</fullName>
    </submittedName>
</protein>
<sequence>MSILSKESGHHQSSQSGSFFTSGRASDPSNPGGSFISTGNKDGHTTQTYDSQGRHVETHSSGDGGPARDVPAGGKK</sequence>
<organism evidence="2 3">
    <name type="scientific">Berkelbacteria bacterium GW2011_GWA2_35_9</name>
    <dbReference type="NCBI Taxonomy" id="1618333"/>
    <lineage>
        <taxon>Bacteria</taxon>
        <taxon>Candidatus Berkelbacteria</taxon>
    </lineage>
</organism>
<evidence type="ECO:0000256" key="1">
    <source>
        <dbReference type="SAM" id="MobiDB-lite"/>
    </source>
</evidence>